<dbReference type="AlphaFoldDB" id="A0A0C5FVX3"/>
<keyword evidence="3" id="KW-0949">S-adenosyl-L-methionine</keyword>
<dbReference type="OrthoDB" id="279734at2"/>
<evidence type="ECO:0000313" key="6">
    <source>
        <dbReference type="Proteomes" id="UP000032234"/>
    </source>
</evidence>
<feature type="domain" description="Methyltransferase" evidence="4">
    <location>
        <begin position="47"/>
        <end position="142"/>
    </location>
</feature>
<dbReference type="GO" id="GO:0032259">
    <property type="term" value="P:methylation"/>
    <property type="evidence" value="ECO:0007669"/>
    <property type="project" value="UniProtKB-KW"/>
</dbReference>
<evidence type="ECO:0000256" key="2">
    <source>
        <dbReference type="ARBA" id="ARBA00022679"/>
    </source>
</evidence>
<keyword evidence="6" id="KW-1185">Reference proteome</keyword>
<dbReference type="Proteomes" id="UP000032234">
    <property type="component" value="Chromosome"/>
</dbReference>
<evidence type="ECO:0000313" key="5">
    <source>
        <dbReference type="EMBL" id="AJP00575.1"/>
    </source>
</evidence>
<proteinExistence type="predicted"/>
<accession>A0A0C5FVX3</accession>
<evidence type="ECO:0000256" key="1">
    <source>
        <dbReference type="ARBA" id="ARBA00022603"/>
    </source>
</evidence>
<protein>
    <submittedName>
        <fullName evidence="5">Methyltransferase</fullName>
    </submittedName>
</protein>
<evidence type="ECO:0000256" key="3">
    <source>
        <dbReference type="ARBA" id="ARBA00022691"/>
    </source>
</evidence>
<name>A0A0C5FVX3_9ACTN</name>
<gene>
    <name evidence="5" type="ORF">TU94_02605</name>
</gene>
<dbReference type="GO" id="GO:0008168">
    <property type="term" value="F:methyltransferase activity"/>
    <property type="evidence" value="ECO:0007669"/>
    <property type="project" value="UniProtKB-KW"/>
</dbReference>
<dbReference type="KEGG" id="scw:TU94_02605"/>
<dbReference type="InterPro" id="IPR041698">
    <property type="entry name" value="Methyltransf_25"/>
</dbReference>
<keyword evidence="1 5" id="KW-0489">Methyltransferase</keyword>
<dbReference type="CDD" id="cd02440">
    <property type="entry name" value="AdoMet_MTases"/>
    <property type="match status" value="1"/>
</dbReference>
<dbReference type="PATRIC" id="fig|477245.3.peg.583"/>
<dbReference type="RefSeq" id="WP_044378833.1">
    <property type="nucleotide sequence ID" value="NZ_CP010849.1"/>
</dbReference>
<reference evidence="5 6" key="1">
    <citation type="submission" date="2015-02" db="EMBL/GenBank/DDBJ databases">
        <title>Genome sequence of thermotolerant Streptomyces cyaneogriseus subsp. Noncyanogenus NMWT1, the producer of nematocidal antibiotics nemadectin.</title>
        <authorList>
            <person name="Wang H."/>
            <person name="Li C."/>
            <person name="Xiang W."/>
            <person name="Wang X."/>
        </authorList>
    </citation>
    <scope>NUCLEOTIDE SEQUENCE [LARGE SCALE GENOMIC DNA]</scope>
    <source>
        <strain evidence="5 6">NMWT 1</strain>
    </source>
</reference>
<dbReference type="HOGENOM" id="CLU_069129_1_0_11"/>
<dbReference type="Gene3D" id="3.40.50.150">
    <property type="entry name" value="Vaccinia Virus protein VP39"/>
    <property type="match status" value="1"/>
</dbReference>
<organism evidence="5 6">
    <name type="scientific">Streptomyces cyaneogriseus subsp. noncyanogenus</name>
    <dbReference type="NCBI Taxonomy" id="477245"/>
    <lineage>
        <taxon>Bacteria</taxon>
        <taxon>Bacillati</taxon>
        <taxon>Actinomycetota</taxon>
        <taxon>Actinomycetes</taxon>
        <taxon>Kitasatosporales</taxon>
        <taxon>Streptomycetaceae</taxon>
        <taxon>Streptomyces</taxon>
    </lineage>
</organism>
<sequence>MTRTGGFQDDDFWTGFYDFLFTEQRHTQAEELLDASPLLAFPAGARVLDLCCGPGVFTVPLALRGYDVTGVDLSTAMLDLARKRTADAGARVTYVRADARAYEAPGRFDVVLNMFTSFGYFEDPADNARVLRTMYTCLAPGGTLLLDLAGKELLARKVTPPKVVRRGDDLLVQTDTVLDDWARLRSDWVLVRGERVTRATLVWFVYSAVELRRLVREAGFGRVEVFGGFDGRPYDENAERLVLRAVREG</sequence>
<evidence type="ECO:0000259" key="4">
    <source>
        <dbReference type="Pfam" id="PF13649"/>
    </source>
</evidence>
<dbReference type="PANTHER" id="PTHR43464:SF19">
    <property type="entry name" value="UBIQUINONE BIOSYNTHESIS O-METHYLTRANSFERASE, MITOCHONDRIAL"/>
    <property type="match status" value="1"/>
</dbReference>
<dbReference type="Gene3D" id="2.20.25.110">
    <property type="entry name" value="S-adenosyl-L-methionine-dependent methyltransferases"/>
    <property type="match status" value="1"/>
</dbReference>
<dbReference type="InterPro" id="IPR029063">
    <property type="entry name" value="SAM-dependent_MTases_sf"/>
</dbReference>
<dbReference type="PANTHER" id="PTHR43464">
    <property type="entry name" value="METHYLTRANSFERASE"/>
    <property type="match status" value="1"/>
</dbReference>
<keyword evidence="2 5" id="KW-0808">Transferase</keyword>
<dbReference type="STRING" id="477245.TU94_02605"/>
<dbReference type="Pfam" id="PF13649">
    <property type="entry name" value="Methyltransf_25"/>
    <property type="match status" value="1"/>
</dbReference>
<dbReference type="EMBL" id="CP010849">
    <property type="protein sequence ID" value="AJP00575.1"/>
    <property type="molecule type" value="Genomic_DNA"/>
</dbReference>
<dbReference type="SUPFAM" id="SSF53335">
    <property type="entry name" value="S-adenosyl-L-methionine-dependent methyltransferases"/>
    <property type="match status" value="1"/>
</dbReference>